<dbReference type="AlphaFoldDB" id="K2FIB2"/>
<evidence type="ECO:0000313" key="3">
    <source>
        <dbReference type="Proteomes" id="UP000011746"/>
    </source>
</evidence>
<evidence type="ECO:0000256" key="1">
    <source>
        <dbReference type="SAM" id="Phobius"/>
    </source>
</evidence>
<keyword evidence="1" id="KW-0812">Transmembrane</keyword>
<protein>
    <submittedName>
        <fullName evidence="2">Uncharacterized protein</fullName>
    </submittedName>
</protein>
<feature type="transmembrane region" description="Helical" evidence="1">
    <location>
        <begin position="20"/>
        <end position="39"/>
    </location>
</feature>
<accession>K2FIB2</accession>
<keyword evidence="1" id="KW-1133">Transmembrane helix</keyword>
<keyword evidence="1" id="KW-0472">Membrane</keyword>
<dbReference type="Proteomes" id="UP000011746">
    <property type="component" value="Unassembled WGS sequence"/>
</dbReference>
<dbReference type="EMBL" id="AMPQ01000027">
    <property type="protein sequence ID" value="EKE30826.1"/>
    <property type="molecule type" value="Genomic_DNA"/>
</dbReference>
<comment type="caution">
    <text evidence="2">The sequence shown here is derived from an EMBL/GenBank/DDBJ whole genome shotgun (WGS) entry which is preliminary data.</text>
</comment>
<gene>
    <name evidence="2" type="ORF">MJ3_11555</name>
</gene>
<reference evidence="2 3" key="1">
    <citation type="journal article" date="2012" name="J. Bacteriol.">
        <title>Draft Genome Sequence of Salimicrobium sp. Strain MJ3, Isolated from Myulchi-Jeot, Korean Fermented Seafood.</title>
        <authorList>
            <person name="Lee S.H."/>
            <person name="Jung J.Y."/>
            <person name="Jeon C.O."/>
        </authorList>
    </citation>
    <scope>NUCLEOTIDE SEQUENCE [LARGE SCALE GENOMIC DNA]</scope>
    <source>
        <strain evidence="2 3">MJ3</strain>
    </source>
</reference>
<name>K2FIB2_9BACI</name>
<proteinExistence type="predicted"/>
<sequence>MKAMKTRKENVEEKKIIKWLKLFILLMYLLCKMSLIFPATNKPPIKSVNQVKLKIVLTNILYKIISAHHLIKFYKWKQ</sequence>
<evidence type="ECO:0000313" key="2">
    <source>
        <dbReference type="EMBL" id="EKE30826.1"/>
    </source>
</evidence>
<organism evidence="2 3">
    <name type="scientific">Salimicrobium jeotgali</name>
    <dbReference type="NCBI Taxonomy" id="1230341"/>
    <lineage>
        <taxon>Bacteria</taxon>
        <taxon>Bacillati</taxon>
        <taxon>Bacillota</taxon>
        <taxon>Bacilli</taxon>
        <taxon>Bacillales</taxon>
        <taxon>Bacillaceae</taxon>
        <taxon>Salimicrobium</taxon>
    </lineage>
</organism>
<keyword evidence="3" id="KW-1185">Reference proteome</keyword>